<keyword evidence="2" id="KW-0808">Transferase</keyword>
<feature type="domain" description="Aminoglycoside phosphotransferase" evidence="1">
    <location>
        <begin position="51"/>
        <end position="230"/>
    </location>
</feature>
<organism evidence="2 3">
    <name type="scientific">Anaerocolumna aminovalerica</name>
    <dbReference type="NCBI Taxonomy" id="1527"/>
    <lineage>
        <taxon>Bacteria</taxon>
        <taxon>Bacillati</taxon>
        <taxon>Bacillota</taxon>
        <taxon>Clostridia</taxon>
        <taxon>Lachnospirales</taxon>
        <taxon>Lachnospiraceae</taxon>
        <taxon>Anaerocolumna</taxon>
    </lineage>
</organism>
<dbReference type="InterPro" id="IPR011009">
    <property type="entry name" value="Kinase-like_dom_sf"/>
</dbReference>
<evidence type="ECO:0000259" key="1">
    <source>
        <dbReference type="Pfam" id="PF01636"/>
    </source>
</evidence>
<dbReference type="RefSeq" id="WP_091683941.1">
    <property type="nucleotide sequence ID" value="NZ_BAABFM010000017.1"/>
</dbReference>
<proteinExistence type="predicted"/>
<dbReference type="Gene3D" id="3.90.1200.10">
    <property type="match status" value="1"/>
</dbReference>
<protein>
    <submittedName>
        <fullName evidence="2">Phosphotransferase enzyme family protein</fullName>
    </submittedName>
</protein>
<dbReference type="AlphaFoldDB" id="A0A1I5C2S5"/>
<dbReference type="SUPFAM" id="SSF56112">
    <property type="entry name" value="Protein kinase-like (PK-like)"/>
    <property type="match status" value="1"/>
</dbReference>
<dbReference type="Proteomes" id="UP000198806">
    <property type="component" value="Unassembled WGS sequence"/>
</dbReference>
<reference evidence="2 3" key="1">
    <citation type="submission" date="2016-10" db="EMBL/GenBank/DDBJ databases">
        <authorList>
            <person name="de Groot N.N."/>
        </authorList>
    </citation>
    <scope>NUCLEOTIDE SEQUENCE [LARGE SCALE GENOMIC DNA]</scope>
    <source>
        <strain evidence="2 3">DSM 1283</strain>
    </source>
</reference>
<gene>
    <name evidence="2" type="ORF">SAMN04489757_10294</name>
</gene>
<evidence type="ECO:0000313" key="2">
    <source>
        <dbReference type="EMBL" id="SFN81299.1"/>
    </source>
</evidence>
<name>A0A1I5C2S5_9FIRM</name>
<sequence>MKGVFTEIVTDINQINMFKKVMGEIRPILSEQMHIERFHDNGEGVDRAYNVYKISVDEQTYILKKSDDYEAEVYEKFLVGKNLPVPNFLGWAYVNNTKWILIEYIVGTDLRMFNKNMAYGCTDSLSRIFNMYWQEKDFEENKLDNRFERYWTRINKRSECLVNEPKLSSAYRAFLDRQLVCPRTLCNGDFLQCNVIENNKDIILIDWAFAGIMPYSLDIARLISHGSKKFFPFPFYMTDEYRNIFLKGVYDKLVFKPDYKQFIWDVLLSCINECIEFIERELNDKSIERDEVFTYYYKNAETLANIILKGKEQLNFYKYD</sequence>
<keyword evidence="3" id="KW-1185">Reference proteome</keyword>
<dbReference type="Pfam" id="PF01636">
    <property type="entry name" value="APH"/>
    <property type="match status" value="1"/>
</dbReference>
<dbReference type="InterPro" id="IPR002575">
    <property type="entry name" value="Aminoglycoside_PTrfase"/>
</dbReference>
<dbReference type="EMBL" id="FOWD01000002">
    <property type="protein sequence ID" value="SFN81299.1"/>
    <property type="molecule type" value="Genomic_DNA"/>
</dbReference>
<dbReference type="OrthoDB" id="2199595at2"/>
<dbReference type="STRING" id="1527.SAMN04489757_10294"/>
<accession>A0A1I5C2S5</accession>
<evidence type="ECO:0000313" key="3">
    <source>
        <dbReference type="Proteomes" id="UP000198806"/>
    </source>
</evidence>
<dbReference type="GO" id="GO:0016740">
    <property type="term" value="F:transferase activity"/>
    <property type="evidence" value="ECO:0007669"/>
    <property type="project" value="UniProtKB-KW"/>
</dbReference>